<feature type="region of interest" description="Disordered" evidence="1">
    <location>
        <begin position="153"/>
        <end position="180"/>
    </location>
</feature>
<name>A0A3A3AAQ2_9EURO</name>
<evidence type="ECO:0000313" key="3">
    <source>
        <dbReference type="Proteomes" id="UP000266188"/>
    </source>
</evidence>
<dbReference type="AlphaFoldDB" id="A0A3A3AAQ2"/>
<dbReference type="STRING" id="2070753.A0A3A3AAQ2"/>
<organism evidence="2 3">
    <name type="scientific">Aspergillus sclerotialis</name>
    <dbReference type="NCBI Taxonomy" id="2070753"/>
    <lineage>
        <taxon>Eukaryota</taxon>
        <taxon>Fungi</taxon>
        <taxon>Dikarya</taxon>
        <taxon>Ascomycota</taxon>
        <taxon>Pezizomycotina</taxon>
        <taxon>Eurotiomycetes</taxon>
        <taxon>Eurotiomycetidae</taxon>
        <taxon>Eurotiales</taxon>
        <taxon>Aspergillaceae</taxon>
        <taxon>Aspergillus</taxon>
        <taxon>Aspergillus subgen. Polypaecilum</taxon>
    </lineage>
</organism>
<accession>A0A3A3AAQ2</accession>
<evidence type="ECO:0000256" key="1">
    <source>
        <dbReference type="SAM" id="MobiDB-lite"/>
    </source>
</evidence>
<evidence type="ECO:0000313" key="2">
    <source>
        <dbReference type="EMBL" id="RJE26441.1"/>
    </source>
</evidence>
<gene>
    <name evidence="2" type="ORF">PHISCL_01242</name>
</gene>
<dbReference type="Proteomes" id="UP000266188">
    <property type="component" value="Unassembled WGS sequence"/>
</dbReference>
<keyword evidence="3" id="KW-1185">Reference proteome</keyword>
<dbReference type="EMBL" id="MVGC01000022">
    <property type="protein sequence ID" value="RJE26441.1"/>
    <property type="molecule type" value="Genomic_DNA"/>
</dbReference>
<protein>
    <submittedName>
        <fullName evidence="2">Uncharacterized protein</fullName>
    </submittedName>
</protein>
<comment type="caution">
    <text evidence="2">The sequence shown here is derived from an EMBL/GenBank/DDBJ whole genome shotgun (WGS) entry which is preliminary data.</text>
</comment>
<proteinExistence type="predicted"/>
<sequence length="370" mass="42311">MGGTDGTPQDLDDAPVKGLTDEDFQELREKMIENGKSCPSAWIQEAIRSHKDLCKNYRHIQTLVSVWAENWAITKQQYIDLLSRDQKQAIIHSLEGSCVQEDWEVLLSRLPGSVRESITSIFLETLILHKIHIQILEAPFWYLDGKLAPIKDGNDNSVPDKDDSNKSAPDDDGNDRDKTFPPRLQYLYARFLKTNPFRAALWKTETIRLANSVDKVQAPNTDFGHYNRKCRIAALPNMVKDLIASYPISLLLRNLSNKEEESARYNEMLRIFKHAADISTLHAAQRGREEFHRDLEKYETFTQGSDNMVAHHYHFPDKRDTRLDGRRVLLVVHPAVSIKLYNISVELPNVHTKAAVVVEDPEESVKDGAK</sequence>
<dbReference type="OrthoDB" id="4156714at2759"/>
<reference evidence="3" key="1">
    <citation type="submission" date="2017-02" db="EMBL/GenBank/DDBJ databases">
        <authorList>
            <person name="Tafer H."/>
            <person name="Lopandic K."/>
        </authorList>
    </citation>
    <scope>NUCLEOTIDE SEQUENCE [LARGE SCALE GENOMIC DNA]</scope>
    <source>
        <strain evidence="3">CBS 366.77</strain>
    </source>
</reference>